<accession>A0A1T4XKJ8</accession>
<evidence type="ECO:0000313" key="2">
    <source>
        <dbReference type="EMBL" id="SKA90109.1"/>
    </source>
</evidence>
<keyword evidence="3" id="KW-1185">Reference proteome</keyword>
<keyword evidence="1" id="KW-0732">Signal</keyword>
<proteinExistence type="predicted"/>
<dbReference type="OrthoDB" id="5526466at2"/>
<sequence length="157" mass="18054">MRLLLVVLILLYGLTACKEQSNPESQAQPLNFDHTLVLNNQPIKVVVFDTPAERAQGLMWVKALPTGQGALFVFEHEAEVAFWMKNTLLPLSLLFFNQQGELIKVLPALQPCQQTYCERVQVANTQFVLELEDNALTREWLKSWQDSGQRFRFTFQD</sequence>
<dbReference type="Pfam" id="PF02643">
    <property type="entry name" value="DUF192"/>
    <property type="match status" value="1"/>
</dbReference>
<dbReference type="RefSeq" id="WP_078923545.1">
    <property type="nucleotide sequence ID" value="NZ_FUYB01000019.1"/>
</dbReference>
<dbReference type="InterPro" id="IPR038695">
    <property type="entry name" value="Saro_0823-like_sf"/>
</dbReference>
<gene>
    <name evidence="2" type="ORF">SAMN02745130_03098</name>
</gene>
<organism evidence="2 3">
    <name type="scientific">Thiothrix eikelboomii</name>
    <dbReference type="NCBI Taxonomy" id="92487"/>
    <lineage>
        <taxon>Bacteria</taxon>
        <taxon>Pseudomonadati</taxon>
        <taxon>Pseudomonadota</taxon>
        <taxon>Gammaproteobacteria</taxon>
        <taxon>Thiotrichales</taxon>
        <taxon>Thiotrichaceae</taxon>
        <taxon>Thiothrix</taxon>
    </lineage>
</organism>
<dbReference type="PANTHER" id="PTHR37953:SF1">
    <property type="entry name" value="UPF0127 PROTEIN MJ1496"/>
    <property type="match status" value="1"/>
</dbReference>
<feature type="signal peptide" evidence="1">
    <location>
        <begin position="1"/>
        <end position="18"/>
    </location>
</feature>
<name>A0A1T4XKJ8_9GAMM</name>
<dbReference type="PANTHER" id="PTHR37953">
    <property type="entry name" value="UPF0127 PROTEIN MJ1496"/>
    <property type="match status" value="1"/>
</dbReference>
<feature type="chain" id="PRO_5012346097" description="DUF192 domain-containing protein" evidence="1">
    <location>
        <begin position="19"/>
        <end position="157"/>
    </location>
</feature>
<protein>
    <recommendedName>
        <fullName evidence="4">DUF192 domain-containing protein</fullName>
    </recommendedName>
</protein>
<evidence type="ECO:0000256" key="1">
    <source>
        <dbReference type="SAM" id="SignalP"/>
    </source>
</evidence>
<dbReference type="STRING" id="92487.SAMN02745130_03098"/>
<dbReference type="Gene3D" id="2.60.120.1140">
    <property type="entry name" value="Protein of unknown function DUF192"/>
    <property type="match status" value="1"/>
</dbReference>
<dbReference type="InterPro" id="IPR003795">
    <property type="entry name" value="DUF192"/>
</dbReference>
<dbReference type="EMBL" id="FUYB01000019">
    <property type="protein sequence ID" value="SKA90109.1"/>
    <property type="molecule type" value="Genomic_DNA"/>
</dbReference>
<reference evidence="2 3" key="1">
    <citation type="submission" date="2017-02" db="EMBL/GenBank/DDBJ databases">
        <authorList>
            <person name="Peterson S.W."/>
        </authorList>
    </citation>
    <scope>NUCLEOTIDE SEQUENCE [LARGE SCALE GENOMIC DNA]</scope>
    <source>
        <strain evidence="2 3">ATCC 49788</strain>
    </source>
</reference>
<evidence type="ECO:0000313" key="3">
    <source>
        <dbReference type="Proteomes" id="UP000190460"/>
    </source>
</evidence>
<evidence type="ECO:0008006" key="4">
    <source>
        <dbReference type="Google" id="ProtNLM"/>
    </source>
</evidence>
<dbReference type="PROSITE" id="PS51257">
    <property type="entry name" value="PROKAR_LIPOPROTEIN"/>
    <property type="match status" value="1"/>
</dbReference>
<dbReference type="AlphaFoldDB" id="A0A1T4XKJ8"/>
<dbReference type="Proteomes" id="UP000190460">
    <property type="component" value="Unassembled WGS sequence"/>
</dbReference>